<keyword evidence="7" id="KW-1185">Reference proteome</keyword>
<dbReference type="Gene3D" id="1.10.132.60">
    <property type="entry name" value="DNA polymerase family B, C-terminal domain"/>
    <property type="match status" value="1"/>
</dbReference>
<dbReference type="GO" id="GO:0000166">
    <property type="term" value="F:nucleotide binding"/>
    <property type="evidence" value="ECO:0007669"/>
    <property type="project" value="InterPro"/>
</dbReference>
<dbReference type="GO" id="GO:0003682">
    <property type="term" value="F:chromatin binding"/>
    <property type="evidence" value="ECO:0007669"/>
    <property type="project" value="TreeGrafter"/>
</dbReference>
<dbReference type="InterPro" id="IPR042087">
    <property type="entry name" value="DNA_pol_B_thumb"/>
</dbReference>
<proteinExistence type="predicted"/>
<dbReference type="Proteomes" id="UP001188597">
    <property type="component" value="Unassembled WGS sequence"/>
</dbReference>
<dbReference type="Pfam" id="PF00136">
    <property type="entry name" value="DNA_pol_B"/>
    <property type="match status" value="2"/>
</dbReference>
<protein>
    <recommendedName>
        <fullName evidence="1">DNA-directed DNA polymerase</fullName>
        <ecNumber evidence="1">2.7.7.7</ecNumber>
    </recommendedName>
</protein>
<dbReference type="GO" id="GO:0006272">
    <property type="term" value="P:leading strand elongation"/>
    <property type="evidence" value="ECO:0007669"/>
    <property type="project" value="TreeGrafter"/>
</dbReference>
<evidence type="ECO:0000313" key="7">
    <source>
        <dbReference type="Proteomes" id="UP001188597"/>
    </source>
</evidence>
<dbReference type="GO" id="GO:0005658">
    <property type="term" value="C:alpha DNA polymerase:primase complex"/>
    <property type="evidence" value="ECO:0007669"/>
    <property type="project" value="TreeGrafter"/>
</dbReference>
<evidence type="ECO:0000313" key="6">
    <source>
        <dbReference type="EMBL" id="KAK3000684.1"/>
    </source>
</evidence>
<dbReference type="Gene3D" id="1.10.287.690">
    <property type="entry name" value="Helix hairpin bin"/>
    <property type="match status" value="1"/>
</dbReference>
<comment type="caution">
    <text evidence="6">The sequence shown here is derived from an EMBL/GenBank/DDBJ whole genome shotgun (WGS) entry which is preliminary data.</text>
</comment>
<name>A0AA88V3W8_9ASTE</name>
<feature type="domain" description="DNA-directed DNA polymerase family B multifunctional" evidence="5">
    <location>
        <begin position="1"/>
        <end position="39"/>
    </location>
</feature>
<evidence type="ECO:0000259" key="5">
    <source>
        <dbReference type="Pfam" id="PF00136"/>
    </source>
</evidence>
<gene>
    <name evidence="6" type="ORF">RJ639_020610</name>
</gene>
<dbReference type="SUPFAM" id="SSF56672">
    <property type="entry name" value="DNA/RNA polymerases"/>
    <property type="match status" value="1"/>
</dbReference>
<dbReference type="EMBL" id="JAVXUP010002951">
    <property type="protein sequence ID" value="KAK3000684.1"/>
    <property type="molecule type" value="Genomic_DNA"/>
</dbReference>
<accession>A0AA88V3W8</accession>
<dbReference type="InterPro" id="IPR043502">
    <property type="entry name" value="DNA/RNA_pol_sf"/>
</dbReference>
<dbReference type="InterPro" id="IPR023211">
    <property type="entry name" value="DNA_pol_palm_dom_sf"/>
</dbReference>
<evidence type="ECO:0000256" key="3">
    <source>
        <dbReference type="ARBA" id="ARBA00022695"/>
    </source>
</evidence>
<keyword evidence="4" id="KW-0239">DNA-directed DNA polymerase</keyword>
<dbReference type="AlphaFoldDB" id="A0AA88V3W8"/>
<keyword evidence="2" id="KW-0808">Transferase</keyword>
<dbReference type="GO" id="GO:0003887">
    <property type="term" value="F:DNA-directed DNA polymerase activity"/>
    <property type="evidence" value="ECO:0007669"/>
    <property type="project" value="UniProtKB-KW"/>
</dbReference>
<dbReference type="Gene3D" id="3.90.1600.10">
    <property type="entry name" value="Palm domain of DNA polymerase"/>
    <property type="match status" value="1"/>
</dbReference>
<evidence type="ECO:0000256" key="2">
    <source>
        <dbReference type="ARBA" id="ARBA00022679"/>
    </source>
</evidence>
<evidence type="ECO:0000256" key="1">
    <source>
        <dbReference type="ARBA" id="ARBA00012417"/>
    </source>
</evidence>
<dbReference type="EC" id="2.7.7.7" evidence="1"/>
<keyword evidence="3" id="KW-0548">Nucleotidyltransferase</keyword>
<feature type="domain" description="DNA-directed DNA polymerase family B multifunctional" evidence="5">
    <location>
        <begin position="45"/>
        <end position="257"/>
    </location>
</feature>
<dbReference type="InterPro" id="IPR006134">
    <property type="entry name" value="DNA-dir_DNA_pol_B_multi_dom"/>
</dbReference>
<dbReference type="GO" id="GO:0003688">
    <property type="term" value="F:DNA replication origin binding"/>
    <property type="evidence" value="ECO:0007669"/>
    <property type="project" value="TreeGrafter"/>
</dbReference>
<organism evidence="6 7">
    <name type="scientific">Escallonia herrerae</name>
    <dbReference type="NCBI Taxonomy" id="1293975"/>
    <lineage>
        <taxon>Eukaryota</taxon>
        <taxon>Viridiplantae</taxon>
        <taxon>Streptophyta</taxon>
        <taxon>Embryophyta</taxon>
        <taxon>Tracheophyta</taxon>
        <taxon>Spermatophyta</taxon>
        <taxon>Magnoliopsida</taxon>
        <taxon>eudicotyledons</taxon>
        <taxon>Gunneridae</taxon>
        <taxon>Pentapetalae</taxon>
        <taxon>asterids</taxon>
        <taxon>campanulids</taxon>
        <taxon>Escalloniales</taxon>
        <taxon>Escalloniaceae</taxon>
        <taxon>Escallonia</taxon>
    </lineage>
</organism>
<reference evidence="6" key="1">
    <citation type="submission" date="2022-12" db="EMBL/GenBank/DDBJ databases">
        <title>Draft genome assemblies for two species of Escallonia (Escalloniales).</title>
        <authorList>
            <person name="Chanderbali A."/>
            <person name="Dervinis C."/>
            <person name="Anghel I."/>
            <person name="Soltis D."/>
            <person name="Soltis P."/>
            <person name="Zapata F."/>
        </authorList>
    </citation>
    <scope>NUCLEOTIDE SEQUENCE</scope>
    <source>
        <strain evidence="6">UCBG64.0493</strain>
        <tissue evidence="6">Leaf</tissue>
    </source>
</reference>
<dbReference type="GO" id="GO:0003697">
    <property type="term" value="F:single-stranded DNA binding"/>
    <property type="evidence" value="ECO:0007669"/>
    <property type="project" value="TreeGrafter"/>
</dbReference>
<dbReference type="GO" id="GO:0006273">
    <property type="term" value="P:lagging strand elongation"/>
    <property type="evidence" value="ECO:0007669"/>
    <property type="project" value="TreeGrafter"/>
</dbReference>
<dbReference type="PANTHER" id="PTHR45861">
    <property type="entry name" value="DNA POLYMERASE ALPHA CATALYTIC SUBUNIT"/>
    <property type="match status" value="1"/>
</dbReference>
<dbReference type="PANTHER" id="PTHR45861:SF1">
    <property type="entry name" value="DNA POLYMERASE ALPHA CATALYTIC SUBUNIT"/>
    <property type="match status" value="1"/>
</dbReference>
<evidence type="ECO:0000256" key="4">
    <source>
        <dbReference type="ARBA" id="ARBA00022932"/>
    </source>
</evidence>
<sequence length="330" mass="36977">MLKNLVERRRMIKSWLKTASGLKVQQLDIQQQALKLTANRLSMVDSIMIYSGLDDIAKAKAIAGKVIQEVNKKYKCLEIDLDGLYKRMLLLKKKKYAAVKVQFKDGPEVKERKGLDIVRRDWNVLSKEVGEFCLDQILSEKIAVGFSIYSRLVQDDMRNGEIALEKYVITKTLTRPPEAYPDAKSQPHVEVALRLKQSGIVTGCSAGDTVPYIICCEQGNNSTTSTGVAQRARHPEELKKDDGKWIIDIDYYLAQQFQSKSTEAVNDDPSNSLFCAVDDEESKKPMALQDGGYTGNFWSKFHCPKCPEEGEVGRISPALIANQVALVPVV</sequence>
<dbReference type="GO" id="GO:1902975">
    <property type="term" value="P:mitotic DNA replication initiation"/>
    <property type="evidence" value="ECO:0007669"/>
    <property type="project" value="TreeGrafter"/>
</dbReference>